<feature type="transmembrane region" description="Helical" evidence="5">
    <location>
        <begin position="258"/>
        <end position="278"/>
    </location>
</feature>
<gene>
    <name evidence="7" type="ORF">SAMN05445060_1576</name>
</gene>
<feature type="transmembrane region" description="Helical" evidence="5">
    <location>
        <begin position="96"/>
        <end position="115"/>
    </location>
</feature>
<evidence type="ECO:0000256" key="3">
    <source>
        <dbReference type="ARBA" id="ARBA00022989"/>
    </source>
</evidence>
<evidence type="ECO:0000259" key="6">
    <source>
        <dbReference type="PROSITE" id="PS50850"/>
    </source>
</evidence>
<evidence type="ECO:0000313" key="7">
    <source>
        <dbReference type="EMBL" id="SIR90371.1"/>
    </source>
</evidence>
<dbReference type="PROSITE" id="PS50850">
    <property type="entry name" value="MFS"/>
    <property type="match status" value="1"/>
</dbReference>
<reference evidence="7 8" key="1">
    <citation type="submission" date="2017-01" db="EMBL/GenBank/DDBJ databases">
        <authorList>
            <person name="Mah S.A."/>
            <person name="Swanson W.J."/>
            <person name="Moy G.W."/>
            <person name="Vacquier V.D."/>
        </authorList>
    </citation>
    <scope>NUCLEOTIDE SEQUENCE [LARGE SCALE GENOMIC DNA]</scope>
    <source>
        <strain evidence="7 8">CPCC 203464</strain>
    </source>
</reference>
<dbReference type="GO" id="GO:0022857">
    <property type="term" value="F:transmembrane transporter activity"/>
    <property type="evidence" value="ECO:0007669"/>
    <property type="project" value="InterPro"/>
</dbReference>
<dbReference type="PANTHER" id="PTHR23531">
    <property type="entry name" value="QUINOLENE RESISTANCE PROTEIN NORA"/>
    <property type="match status" value="1"/>
</dbReference>
<evidence type="ECO:0000256" key="5">
    <source>
        <dbReference type="SAM" id="Phobius"/>
    </source>
</evidence>
<dbReference type="SUPFAM" id="SSF103473">
    <property type="entry name" value="MFS general substrate transporter"/>
    <property type="match status" value="1"/>
</dbReference>
<dbReference type="Gene3D" id="1.20.1250.20">
    <property type="entry name" value="MFS general substrate transporter like domains"/>
    <property type="match status" value="2"/>
</dbReference>
<keyword evidence="4 5" id="KW-0472">Membrane</keyword>
<feature type="transmembrane region" description="Helical" evidence="5">
    <location>
        <begin position="325"/>
        <end position="344"/>
    </location>
</feature>
<dbReference type="Pfam" id="PF07690">
    <property type="entry name" value="MFS_1"/>
    <property type="match status" value="1"/>
</dbReference>
<dbReference type="AlphaFoldDB" id="A0A1N7EQK4"/>
<feature type="transmembrane region" description="Helical" evidence="5">
    <location>
        <begin position="284"/>
        <end position="304"/>
    </location>
</feature>
<accession>A0A1N7EQK4</accession>
<dbReference type="InterPro" id="IPR052714">
    <property type="entry name" value="MFS_Exporter"/>
</dbReference>
<keyword evidence="2 5" id="KW-0812">Transmembrane</keyword>
<feature type="transmembrane region" description="Helical" evidence="5">
    <location>
        <begin position="127"/>
        <end position="149"/>
    </location>
</feature>
<feature type="transmembrane region" description="Helical" evidence="5">
    <location>
        <begin position="155"/>
        <end position="174"/>
    </location>
</feature>
<dbReference type="STRING" id="1344003.SAMN05445060_1576"/>
<feature type="transmembrane region" description="Helical" evidence="5">
    <location>
        <begin position="229"/>
        <end position="246"/>
    </location>
</feature>
<protein>
    <submittedName>
        <fullName evidence="7">Predicted arabinose efflux permease, MFS family</fullName>
    </submittedName>
</protein>
<sequence length="381" mass="38783">MRRLWVSILCGYLALGATLQQLPGYLVERFDAGPVQVGTVVAAAFLATALTRPFAGRAGDLGFSRTLATVGAVTVVVAGVGHLAAQSIPELCVARLTMGVGEGALFSATLPWVIGGTPASRRGRVSGWFGLSMWSGLSIGPLLAGVAHWLGGDVAVWTTVIGLPVVSVILMLTIDRSEHPTRWSRIFAVRPRELIPPGVARPALCLGLSAYGYGTLTALLILYMSHPDLAGRGIALSIYAASFLVARTIGSPLVDRCGAVKIAVGTLGIQAAGLTMIAVGSTSALDLVGVVVTGIGVGSVYPAASAMTLQQSNAGNPGAAMGSMTSLWDLGILVAGPIGGAIAGSSGFHWAFVVAAAAALASCAIAAAQYVRPKSLTGERR</sequence>
<name>A0A1N7EQK4_9NOCA</name>
<comment type="subcellular location">
    <subcellularLocation>
        <location evidence="1">Cell membrane</location>
        <topology evidence="1">Multi-pass membrane protein</topology>
    </subcellularLocation>
</comment>
<dbReference type="InterPro" id="IPR036259">
    <property type="entry name" value="MFS_trans_sf"/>
</dbReference>
<evidence type="ECO:0000256" key="1">
    <source>
        <dbReference type="ARBA" id="ARBA00004651"/>
    </source>
</evidence>
<evidence type="ECO:0000256" key="2">
    <source>
        <dbReference type="ARBA" id="ARBA00022692"/>
    </source>
</evidence>
<feature type="transmembrane region" description="Helical" evidence="5">
    <location>
        <begin position="350"/>
        <end position="371"/>
    </location>
</feature>
<dbReference type="EMBL" id="FTNT01000003">
    <property type="protein sequence ID" value="SIR90371.1"/>
    <property type="molecule type" value="Genomic_DNA"/>
</dbReference>
<feature type="transmembrane region" description="Helical" evidence="5">
    <location>
        <begin position="35"/>
        <end position="55"/>
    </location>
</feature>
<evidence type="ECO:0000313" key="8">
    <source>
        <dbReference type="Proteomes" id="UP000186218"/>
    </source>
</evidence>
<dbReference type="InterPro" id="IPR020846">
    <property type="entry name" value="MFS_dom"/>
</dbReference>
<feature type="transmembrane region" description="Helical" evidence="5">
    <location>
        <begin position="203"/>
        <end position="223"/>
    </location>
</feature>
<feature type="transmembrane region" description="Helical" evidence="5">
    <location>
        <begin position="67"/>
        <end position="84"/>
    </location>
</feature>
<proteinExistence type="predicted"/>
<dbReference type="Proteomes" id="UP000186218">
    <property type="component" value="Unassembled WGS sequence"/>
</dbReference>
<dbReference type="GO" id="GO:0005886">
    <property type="term" value="C:plasma membrane"/>
    <property type="evidence" value="ECO:0007669"/>
    <property type="project" value="UniProtKB-SubCell"/>
</dbReference>
<dbReference type="PANTHER" id="PTHR23531:SF1">
    <property type="entry name" value="QUINOLENE RESISTANCE PROTEIN NORA"/>
    <property type="match status" value="1"/>
</dbReference>
<feature type="domain" description="Major facilitator superfamily (MFS) profile" evidence="6">
    <location>
        <begin position="1"/>
        <end position="374"/>
    </location>
</feature>
<evidence type="ECO:0000256" key="4">
    <source>
        <dbReference type="ARBA" id="ARBA00023136"/>
    </source>
</evidence>
<dbReference type="InterPro" id="IPR011701">
    <property type="entry name" value="MFS"/>
</dbReference>
<keyword evidence="8" id="KW-1185">Reference proteome</keyword>
<organism evidence="7 8">
    <name type="scientific">Williamsia sterculiae</name>
    <dbReference type="NCBI Taxonomy" id="1344003"/>
    <lineage>
        <taxon>Bacteria</taxon>
        <taxon>Bacillati</taxon>
        <taxon>Actinomycetota</taxon>
        <taxon>Actinomycetes</taxon>
        <taxon>Mycobacteriales</taxon>
        <taxon>Nocardiaceae</taxon>
        <taxon>Williamsia</taxon>
    </lineage>
</organism>
<keyword evidence="3 5" id="KW-1133">Transmembrane helix</keyword>